<keyword evidence="7" id="KW-0793">Thylakoid</keyword>
<dbReference type="Gene3D" id="2.60.40.420">
    <property type="entry name" value="Cupredoxins - blue copper proteins"/>
    <property type="match status" value="2"/>
</dbReference>
<feature type="binding site" evidence="9">
    <location>
        <position position="239"/>
    </location>
    <ligand>
        <name>Cu cation</name>
        <dbReference type="ChEBI" id="CHEBI:23378"/>
    </ligand>
</feature>
<evidence type="ECO:0000256" key="1">
    <source>
        <dbReference type="ARBA" id="ARBA00004170"/>
    </source>
</evidence>
<evidence type="ECO:0000256" key="3">
    <source>
        <dbReference type="ARBA" id="ARBA00022448"/>
    </source>
</evidence>
<comment type="similarity">
    <text evidence="2">Belongs to the plastocyanin family.</text>
</comment>
<dbReference type="RefSeq" id="WP_267646815.1">
    <property type="nucleotide sequence ID" value="NZ_JANHGR010000001.1"/>
</dbReference>
<dbReference type="AlphaFoldDB" id="A0ABD6BSD5"/>
<name>A0ABD6BSD5_9EURY</name>
<dbReference type="InterPro" id="IPR008972">
    <property type="entry name" value="Cupredoxin"/>
</dbReference>
<dbReference type="PANTHER" id="PTHR34192">
    <property type="entry name" value="PLASTOCYANIN MAJOR ISOFORM, CHLOROPLASTIC-RELATED"/>
    <property type="match status" value="1"/>
</dbReference>
<feature type="binding site" evidence="9">
    <location>
        <position position="244"/>
    </location>
    <ligand>
        <name>Cu cation</name>
        <dbReference type="ChEBI" id="CHEBI:23378"/>
    </ligand>
</feature>
<dbReference type="GO" id="GO:0046872">
    <property type="term" value="F:metal ion binding"/>
    <property type="evidence" value="ECO:0007669"/>
    <property type="project" value="UniProtKB-KW"/>
</dbReference>
<comment type="cofactor">
    <cofactor evidence="9">
        <name>Cu(2+)</name>
        <dbReference type="ChEBI" id="CHEBI:29036"/>
    </cofactor>
    <text evidence="9">The crystal structure with reduced Cu(1+) has also been determined.</text>
</comment>
<dbReference type="PRINTS" id="PR00156">
    <property type="entry name" value="COPPERBLUE"/>
</dbReference>
<comment type="caution">
    <text evidence="12">The sequence shown here is derived from an EMBL/GenBank/DDBJ whole genome shotgun (WGS) entry which is preliminary data.</text>
</comment>
<evidence type="ECO:0000256" key="9">
    <source>
        <dbReference type="PIRSR" id="PIRSR602387-1"/>
    </source>
</evidence>
<feature type="compositionally biased region" description="Low complexity" evidence="10">
    <location>
        <begin position="292"/>
        <end position="307"/>
    </location>
</feature>
<evidence type="ECO:0000256" key="8">
    <source>
        <dbReference type="ARBA" id="ARBA00023136"/>
    </source>
</evidence>
<evidence type="ECO:0000256" key="4">
    <source>
        <dbReference type="ARBA" id="ARBA00022723"/>
    </source>
</evidence>
<accession>A0ABD6BSD5</accession>
<evidence type="ECO:0000256" key="10">
    <source>
        <dbReference type="SAM" id="MobiDB-lite"/>
    </source>
</evidence>
<keyword evidence="13" id="KW-1185">Reference proteome</keyword>
<keyword evidence="4 9" id="KW-0479">Metal-binding</keyword>
<evidence type="ECO:0000256" key="2">
    <source>
        <dbReference type="ARBA" id="ARBA00005338"/>
    </source>
</evidence>
<dbReference type="InterPro" id="IPR006311">
    <property type="entry name" value="TAT_signal"/>
</dbReference>
<dbReference type="EMBL" id="JBHUCZ010000009">
    <property type="protein sequence ID" value="MFD1568011.1"/>
    <property type="molecule type" value="Genomic_DNA"/>
</dbReference>
<evidence type="ECO:0000256" key="6">
    <source>
        <dbReference type="ARBA" id="ARBA00023008"/>
    </source>
</evidence>
<feature type="domain" description="Blue (type 1) copper" evidence="11">
    <location>
        <begin position="65"/>
        <end position="139"/>
    </location>
</feature>
<dbReference type="GO" id="GO:0016020">
    <property type="term" value="C:membrane"/>
    <property type="evidence" value="ECO:0007669"/>
    <property type="project" value="UniProtKB-SubCell"/>
</dbReference>
<dbReference type="Pfam" id="PF00127">
    <property type="entry name" value="Copper-bind"/>
    <property type="match status" value="2"/>
</dbReference>
<feature type="binding site" evidence="9">
    <location>
        <position position="196"/>
    </location>
    <ligand>
        <name>Cu cation</name>
        <dbReference type="ChEBI" id="CHEBI:23378"/>
    </ligand>
</feature>
<feature type="binding site" evidence="9">
    <location>
        <position position="236"/>
    </location>
    <ligand>
        <name>Cu cation</name>
        <dbReference type="ChEBI" id="CHEBI:23378"/>
    </ligand>
</feature>
<keyword evidence="6 9" id="KW-0186">Copper</keyword>
<evidence type="ECO:0000256" key="5">
    <source>
        <dbReference type="ARBA" id="ARBA00022982"/>
    </source>
</evidence>
<dbReference type="InterPro" id="IPR000923">
    <property type="entry name" value="BlueCu_1"/>
</dbReference>
<dbReference type="PROSITE" id="PS51318">
    <property type="entry name" value="TAT"/>
    <property type="match status" value="1"/>
</dbReference>
<evidence type="ECO:0000259" key="11">
    <source>
        <dbReference type="Pfam" id="PF00127"/>
    </source>
</evidence>
<dbReference type="Proteomes" id="UP001597139">
    <property type="component" value="Unassembled WGS sequence"/>
</dbReference>
<sequence>MDTPANGATRRSLLRTIGAGVVATSVVAGSASAQTEVTERFEFNGVTAGWEGLAPSSIEGTTNPTLSLEAGQTYEFYWENGDGAPHNVVIEDADGNALVESEFVSSQGESQTVQFTAEAGMASYYCAAHPSSMRGDVEITGGGASTATPTPEPAGEPQTHEVKMVSSDDGSFYFDPIGLHVQPGDTISWVIDSGSHNVVSYDERIPEGADTFDTEIISEGSHDLTFETEGTYDYYCMPHRTLGMIGRFVVGEPGGPAEGSNPEDGELPASSDIVEQGSISYEAFTSGGSGDGTATAEATATPEGTPAQVTSADPEEQDQPTEASGPGFTAAGALSAIGAGALLRAYRTRDE</sequence>
<dbReference type="PANTHER" id="PTHR34192:SF10">
    <property type="entry name" value="PLASTOCYANIN MAJOR ISOFORM, CHLOROPLASTIC-RELATED"/>
    <property type="match status" value="1"/>
</dbReference>
<dbReference type="SUPFAM" id="SSF49503">
    <property type="entry name" value="Cupredoxins"/>
    <property type="match status" value="2"/>
</dbReference>
<evidence type="ECO:0000256" key="7">
    <source>
        <dbReference type="ARBA" id="ARBA00023078"/>
    </source>
</evidence>
<dbReference type="PROSITE" id="PS00196">
    <property type="entry name" value="COPPER_BLUE"/>
    <property type="match status" value="1"/>
</dbReference>
<organism evidence="12 13">
    <name type="scientific">Halolamina litorea</name>
    <dbReference type="NCBI Taxonomy" id="1515593"/>
    <lineage>
        <taxon>Archaea</taxon>
        <taxon>Methanobacteriati</taxon>
        <taxon>Methanobacteriota</taxon>
        <taxon>Stenosarchaea group</taxon>
        <taxon>Halobacteria</taxon>
        <taxon>Halobacteriales</taxon>
        <taxon>Haloferacaceae</taxon>
    </lineage>
</organism>
<dbReference type="InterPro" id="IPR001235">
    <property type="entry name" value="Copper_blue_Plastocyanin"/>
</dbReference>
<feature type="region of interest" description="Disordered" evidence="10">
    <location>
        <begin position="283"/>
        <end position="330"/>
    </location>
</feature>
<dbReference type="InterPro" id="IPR002387">
    <property type="entry name" value="Plastocyanin"/>
</dbReference>
<evidence type="ECO:0000313" key="12">
    <source>
        <dbReference type="EMBL" id="MFD1568011.1"/>
    </source>
</evidence>
<feature type="domain" description="Blue (type 1) copper" evidence="11">
    <location>
        <begin position="165"/>
        <end position="250"/>
    </location>
</feature>
<reference evidence="12 13" key="1">
    <citation type="journal article" date="2019" name="Int. J. Syst. Evol. Microbiol.">
        <title>The Global Catalogue of Microorganisms (GCM) 10K type strain sequencing project: providing services to taxonomists for standard genome sequencing and annotation.</title>
        <authorList>
            <consortium name="The Broad Institute Genomics Platform"/>
            <consortium name="The Broad Institute Genome Sequencing Center for Infectious Disease"/>
            <person name="Wu L."/>
            <person name="Ma J."/>
        </authorList>
    </citation>
    <scope>NUCLEOTIDE SEQUENCE [LARGE SCALE GENOMIC DNA]</scope>
    <source>
        <strain evidence="12 13">CGMCC 1.12859</strain>
    </source>
</reference>
<dbReference type="PRINTS" id="PR00157">
    <property type="entry name" value="PLASTOCYANIN"/>
</dbReference>
<keyword evidence="8" id="KW-0472">Membrane</keyword>
<keyword evidence="3" id="KW-0813">Transport</keyword>
<proteinExistence type="inferred from homology"/>
<dbReference type="InterPro" id="IPR028871">
    <property type="entry name" value="BlueCu_1_BS"/>
</dbReference>
<evidence type="ECO:0000313" key="13">
    <source>
        <dbReference type="Proteomes" id="UP001597139"/>
    </source>
</evidence>
<comment type="subcellular location">
    <subcellularLocation>
        <location evidence="1">Membrane</location>
        <topology evidence="1">Peripheral membrane protein</topology>
    </subcellularLocation>
</comment>
<protein>
    <submittedName>
        <fullName evidence="12">Plastocyanin/azurin family copper-binding protein</fullName>
    </submittedName>
</protein>
<keyword evidence="5" id="KW-0249">Electron transport</keyword>
<gene>
    <name evidence="12" type="ORF">ACFSAU_10945</name>
</gene>